<accession>A0A448VIK1</accession>
<evidence type="ECO:0000256" key="1">
    <source>
        <dbReference type="SAM" id="Phobius"/>
    </source>
</evidence>
<reference evidence="2 3" key="1">
    <citation type="submission" date="2018-12" db="EMBL/GenBank/DDBJ databases">
        <authorList>
            <consortium name="Pathogen Informatics"/>
        </authorList>
    </citation>
    <scope>NUCLEOTIDE SEQUENCE [LARGE SCALE GENOMIC DNA]</scope>
    <source>
        <strain evidence="2 3">NCTC12742</strain>
    </source>
</reference>
<keyword evidence="1" id="KW-0812">Transmembrane</keyword>
<dbReference type="Proteomes" id="UP000272771">
    <property type="component" value="Chromosome"/>
</dbReference>
<feature type="transmembrane region" description="Helical" evidence="1">
    <location>
        <begin position="6"/>
        <end position="23"/>
    </location>
</feature>
<dbReference type="EMBL" id="LR134533">
    <property type="protein sequence ID" value="VEJ49583.1"/>
    <property type="molecule type" value="Genomic_DNA"/>
</dbReference>
<keyword evidence="1" id="KW-0472">Membrane</keyword>
<sequence>MIGRILRIAFFVALIVLIVNRLLGRQRKQGIHDVVRTSAWVLLAASALALGWYMWFAQ</sequence>
<name>A0A448VIK1_9NEIS</name>
<protein>
    <submittedName>
        <fullName evidence="2">NADH dehydrogenase I subunit N</fullName>
    </submittedName>
</protein>
<dbReference type="KEGG" id="nwe:SAMEA3174300_0946"/>
<feature type="transmembrane region" description="Helical" evidence="1">
    <location>
        <begin position="35"/>
        <end position="55"/>
    </location>
</feature>
<evidence type="ECO:0000313" key="3">
    <source>
        <dbReference type="Proteomes" id="UP000272771"/>
    </source>
</evidence>
<dbReference type="NCBIfam" id="NF047648">
    <property type="entry name" value="MIGRI_fam"/>
    <property type="match status" value="1"/>
</dbReference>
<keyword evidence="1" id="KW-1133">Transmembrane helix</keyword>
<keyword evidence="3" id="KW-1185">Reference proteome</keyword>
<evidence type="ECO:0000313" key="2">
    <source>
        <dbReference type="EMBL" id="VEJ49583.1"/>
    </source>
</evidence>
<dbReference type="AlphaFoldDB" id="A0A448VIK1"/>
<dbReference type="RefSeq" id="WP_004284313.1">
    <property type="nucleotide sequence ID" value="NZ_CAUJRG010000014.1"/>
</dbReference>
<dbReference type="InterPro" id="IPR058186">
    <property type="entry name" value="MIGRI"/>
</dbReference>
<proteinExistence type="predicted"/>
<organism evidence="2 3">
    <name type="scientific">Neisseria weaveri</name>
    <dbReference type="NCBI Taxonomy" id="28091"/>
    <lineage>
        <taxon>Bacteria</taxon>
        <taxon>Pseudomonadati</taxon>
        <taxon>Pseudomonadota</taxon>
        <taxon>Betaproteobacteria</taxon>
        <taxon>Neisseriales</taxon>
        <taxon>Neisseriaceae</taxon>
        <taxon>Neisseria</taxon>
    </lineage>
</organism>
<gene>
    <name evidence="2" type="ORF">NCTC12742_00260</name>
</gene>